<protein>
    <submittedName>
        <fullName evidence="1">Uncharacterized protein</fullName>
    </submittedName>
</protein>
<dbReference type="InterPro" id="IPR002495">
    <property type="entry name" value="Glyco_trans_8"/>
</dbReference>
<proteinExistence type="predicted"/>
<dbReference type="Proteomes" id="UP001470230">
    <property type="component" value="Unassembled WGS sequence"/>
</dbReference>
<gene>
    <name evidence="1" type="ORF">M9Y10_026185</name>
</gene>
<dbReference type="Gene3D" id="3.90.550.10">
    <property type="entry name" value="Spore Coat Polysaccharide Biosynthesis Protein SpsA, Chain A"/>
    <property type="match status" value="1"/>
</dbReference>
<comment type="caution">
    <text evidence="1">The sequence shown here is derived from an EMBL/GenBank/DDBJ whole genome shotgun (WGS) entry which is preliminary data.</text>
</comment>
<dbReference type="SUPFAM" id="SSF53448">
    <property type="entry name" value="Nucleotide-diphospho-sugar transferases"/>
    <property type="match status" value="1"/>
</dbReference>
<sequence length="231" mass="27747">MKLNTKYFTALLRYNSQIVVRHYKKRHAYLSQFSNLDCKWPPIIIVKFWLFEILPEVDKVLYLDTDVVNVASISNFWKIKLKGKTLAGVPRFAVEYRWINSGVIMYNLKNLRKRDRSLWDCADQSTCTIDDQWHTTCNQQEWVVDLPYRYNVDFDGMKMEDRSQLQLNEERNAIFFHLKDFGQEFYSVKNKYEIPEMFVASQNEEIIAVLEKLYSMKRSIDFKLMKASFRR</sequence>
<dbReference type="EMBL" id="JAPFFF010000039">
    <property type="protein sequence ID" value="KAK8841974.1"/>
    <property type="molecule type" value="Genomic_DNA"/>
</dbReference>
<keyword evidence="2" id="KW-1185">Reference proteome</keyword>
<name>A0ABR2H6X9_9EUKA</name>
<dbReference type="InterPro" id="IPR029044">
    <property type="entry name" value="Nucleotide-diphossugar_trans"/>
</dbReference>
<evidence type="ECO:0000313" key="1">
    <source>
        <dbReference type="EMBL" id="KAK8841974.1"/>
    </source>
</evidence>
<reference evidence="1 2" key="1">
    <citation type="submission" date="2024-04" db="EMBL/GenBank/DDBJ databases">
        <title>Tritrichomonas musculus Genome.</title>
        <authorList>
            <person name="Alves-Ferreira E."/>
            <person name="Grigg M."/>
            <person name="Lorenzi H."/>
            <person name="Galac M."/>
        </authorList>
    </citation>
    <scope>NUCLEOTIDE SEQUENCE [LARGE SCALE GENOMIC DNA]</scope>
    <source>
        <strain evidence="1 2">EAF2021</strain>
    </source>
</reference>
<evidence type="ECO:0000313" key="2">
    <source>
        <dbReference type="Proteomes" id="UP001470230"/>
    </source>
</evidence>
<accession>A0ABR2H6X9</accession>
<organism evidence="1 2">
    <name type="scientific">Tritrichomonas musculus</name>
    <dbReference type="NCBI Taxonomy" id="1915356"/>
    <lineage>
        <taxon>Eukaryota</taxon>
        <taxon>Metamonada</taxon>
        <taxon>Parabasalia</taxon>
        <taxon>Tritrichomonadida</taxon>
        <taxon>Tritrichomonadidae</taxon>
        <taxon>Tritrichomonas</taxon>
    </lineage>
</organism>
<dbReference type="Pfam" id="PF01501">
    <property type="entry name" value="Glyco_transf_8"/>
    <property type="match status" value="1"/>
</dbReference>